<dbReference type="Proteomes" id="UP000245207">
    <property type="component" value="Unassembled WGS sequence"/>
</dbReference>
<dbReference type="OrthoDB" id="1936426at2759"/>
<evidence type="ECO:0000313" key="2">
    <source>
        <dbReference type="EMBL" id="PWA92827.1"/>
    </source>
</evidence>
<evidence type="ECO:0000313" key="3">
    <source>
        <dbReference type="Proteomes" id="UP000245207"/>
    </source>
</evidence>
<protein>
    <submittedName>
        <fullName evidence="2">Uncharacterized protein</fullName>
    </submittedName>
</protein>
<reference evidence="2 3" key="1">
    <citation type="journal article" date="2018" name="Mol. Plant">
        <title>The genome of Artemisia annua provides insight into the evolution of Asteraceae family and artemisinin biosynthesis.</title>
        <authorList>
            <person name="Shen Q."/>
            <person name="Zhang L."/>
            <person name="Liao Z."/>
            <person name="Wang S."/>
            <person name="Yan T."/>
            <person name="Shi P."/>
            <person name="Liu M."/>
            <person name="Fu X."/>
            <person name="Pan Q."/>
            <person name="Wang Y."/>
            <person name="Lv Z."/>
            <person name="Lu X."/>
            <person name="Zhang F."/>
            <person name="Jiang W."/>
            <person name="Ma Y."/>
            <person name="Chen M."/>
            <person name="Hao X."/>
            <person name="Li L."/>
            <person name="Tang Y."/>
            <person name="Lv G."/>
            <person name="Zhou Y."/>
            <person name="Sun X."/>
            <person name="Brodelius P.E."/>
            <person name="Rose J.K.C."/>
            <person name="Tang K."/>
        </authorList>
    </citation>
    <scope>NUCLEOTIDE SEQUENCE [LARGE SCALE GENOMIC DNA]</scope>
    <source>
        <strain evidence="3">cv. Huhao1</strain>
        <tissue evidence="2">Leaf</tissue>
    </source>
</reference>
<proteinExistence type="predicted"/>
<gene>
    <name evidence="2" type="ORF">CTI12_AA074300</name>
    <name evidence="1" type="ORF">CTI12_AA624870</name>
</gene>
<dbReference type="EMBL" id="PKPP01000433">
    <property type="protein sequence ID" value="PWA92827.1"/>
    <property type="molecule type" value="Genomic_DNA"/>
</dbReference>
<organism evidence="2 3">
    <name type="scientific">Artemisia annua</name>
    <name type="common">Sweet wormwood</name>
    <dbReference type="NCBI Taxonomy" id="35608"/>
    <lineage>
        <taxon>Eukaryota</taxon>
        <taxon>Viridiplantae</taxon>
        <taxon>Streptophyta</taxon>
        <taxon>Embryophyta</taxon>
        <taxon>Tracheophyta</taxon>
        <taxon>Spermatophyta</taxon>
        <taxon>Magnoliopsida</taxon>
        <taxon>eudicotyledons</taxon>
        <taxon>Gunneridae</taxon>
        <taxon>Pentapetalae</taxon>
        <taxon>asterids</taxon>
        <taxon>campanulids</taxon>
        <taxon>Asterales</taxon>
        <taxon>Asteraceae</taxon>
        <taxon>Asteroideae</taxon>
        <taxon>Anthemideae</taxon>
        <taxon>Artemisiinae</taxon>
        <taxon>Artemisia</taxon>
    </lineage>
</organism>
<keyword evidence="3" id="KW-1185">Reference proteome</keyword>
<accession>A0A2U1Q4C2</accession>
<comment type="caution">
    <text evidence="2">The sequence shown here is derived from an EMBL/GenBank/DDBJ whole genome shotgun (WGS) entry which is preliminary data.</text>
</comment>
<sequence length="109" mass="12891">MRKRGRKMWWVVPCRSKRSLQTESRMDIDQILKAKLETITEESEISEDNCMVQFSKHRCSMMKKERKFYVKLAMGEGFRPRIGMKLKDSYLLFMSGFVSKRCLGALPQC</sequence>
<dbReference type="AlphaFoldDB" id="A0A2U1Q4C2"/>
<dbReference type="EMBL" id="PKPP01025232">
    <property type="protein sequence ID" value="PWA33162.1"/>
    <property type="molecule type" value="Genomic_DNA"/>
</dbReference>
<name>A0A2U1Q4C2_ARTAN</name>
<evidence type="ECO:0000313" key="1">
    <source>
        <dbReference type="EMBL" id="PWA33162.1"/>
    </source>
</evidence>